<dbReference type="RefSeq" id="WP_289165817.1">
    <property type="nucleotide sequence ID" value="NZ_JASZZN010000019.1"/>
</dbReference>
<comment type="similarity">
    <text evidence="1">Belongs to the NAD(P)-dependent epimerase/dehydratase family.</text>
</comment>
<gene>
    <name evidence="3" type="ORF">QTN89_22075</name>
</gene>
<sequence>MKVALTGATGFIGRYIANDLASQGHSLRCWCRPTSDTSGFHEIKNIDWIEGGLGEAESAKTLVEGCDAVVHAALYRPGSGFAGGEGDVIEFVEKNVVGTLKLIEAARSAGAGRFVTFSTCAVHDKILDDRPLDEAHPLWAKSHYGAHKSAIEKFVHSYGLGQGYPICAIRPTGVYGVSHPVELSKWYDLVCAVVRGETVDCSRGGKEVHAADVARAVGILLTADGITGEAFNCYDRYVSEFDVATIAKELAESSSQINGESRLPKNQIVTDKIRGIGMEFGGDELLRKNVAEMVVHAKKTIY</sequence>
<evidence type="ECO:0000256" key="1">
    <source>
        <dbReference type="ARBA" id="ARBA00007637"/>
    </source>
</evidence>
<accession>A0ABT7PNU3</accession>
<evidence type="ECO:0000259" key="2">
    <source>
        <dbReference type="Pfam" id="PF01370"/>
    </source>
</evidence>
<dbReference type="Pfam" id="PF01370">
    <property type="entry name" value="Epimerase"/>
    <property type="match status" value="1"/>
</dbReference>
<evidence type="ECO:0000313" key="3">
    <source>
        <dbReference type="EMBL" id="MDM4018153.1"/>
    </source>
</evidence>
<dbReference type="InterPro" id="IPR036291">
    <property type="entry name" value="NAD(P)-bd_dom_sf"/>
</dbReference>
<evidence type="ECO:0000313" key="4">
    <source>
        <dbReference type="Proteomes" id="UP001239462"/>
    </source>
</evidence>
<dbReference type="EMBL" id="JASZZN010000019">
    <property type="protein sequence ID" value="MDM4018153.1"/>
    <property type="molecule type" value="Genomic_DNA"/>
</dbReference>
<name>A0ABT7PNU3_9BACT</name>
<keyword evidence="4" id="KW-1185">Reference proteome</keyword>
<proteinExistence type="inferred from homology"/>
<reference evidence="3 4" key="1">
    <citation type="submission" date="2023-06" db="EMBL/GenBank/DDBJ databases">
        <title>Roseiconus lacunae JC819 isolated from Gulf of Mannar region, Tamil Nadu.</title>
        <authorList>
            <person name="Pk S."/>
            <person name="Ch S."/>
            <person name="Ch V.R."/>
        </authorList>
    </citation>
    <scope>NUCLEOTIDE SEQUENCE [LARGE SCALE GENOMIC DNA]</scope>
    <source>
        <strain evidence="3 4">JC819</strain>
    </source>
</reference>
<comment type="caution">
    <text evidence="3">The sequence shown here is derived from an EMBL/GenBank/DDBJ whole genome shotgun (WGS) entry which is preliminary data.</text>
</comment>
<dbReference type="CDD" id="cd08946">
    <property type="entry name" value="SDR_e"/>
    <property type="match status" value="1"/>
</dbReference>
<dbReference type="SUPFAM" id="SSF51735">
    <property type="entry name" value="NAD(P)-binding Rossmann-fold domains"/>
    <property type="match status" value="1"/>
</dbReference>
<dbReference type="Gene3D" id="3.40.50.720">
    <property type="entry name" value="NAD(P)-binding Rossmann-like Domain"/>
    <property type="match status" value="1"/>
</dbReference>
<organism evidence="3 4">
    <name type="scientific">Roseiconus lacunae</name>
    <dbReference type="NCBI Taxonomy" id="2605694"/>
    <lineage>
        <taxon>Bacteria</taxon>
        <taxon>Pseudomonadati</taxon>
        <taxon>Planctomycetota</taxon>
        <taxon>Planctomycetia</taxon>
        <taxon>Pirellulales</taxon>
        <taxon>Pirellulaceae</taxon>
        <taxon>Roseiconus</taxon>
    </lineage>
</organism>
<dbReference type="PANTHER" id="PTHR43000">
    <property type="entry name" value="DTDP-D-GLUCOSE 4,6-DEHYDRATASE-RELATED"/>
    <property type="match status" value="1"/>
</dbReference>
<dbReference type="InterPro" id="IPR001509">
    <property type="entry name" value="Epimerase_deHydtase"/>
</dbReference>
<protein>
    <submittedName>
        <fullName evidence="3">NAD(P)-dependent oxidoreductase</fullName>
    </submittedName>
</protein>
<dbReference type="Proteomes" id="UP001239462">
    <property type="component" value="Unassembled WGS sequence"/>
</dbReference>
<feature type="domain" description="NAD-dependent epimerase/dehydratase" evidence="2">
    <location>
        <begin position="4"/>
        <end position="233"/>
    </location>
</feature>